<name>A0A2G9HQ28_9LAMI</name>
<organism evidence="2 3">
    <name type="scientific">Handroanthus impetiginosus</name>
    <dbReference type="NCBI Taxonomy" id="429701"/>
    <lineage>
        <taxon>Eukaryota</taxon>
        <taxon>Viridiplantae</taxon>
        <taxon>Streptophyta</taxon>
        <taxon>Embryophyta</taxon>
        <taxon>Tracheophyta</taxon>
        <taxon>Spermatophyta</taxon>
        <taxon>Magnoliopsida</taxon>
        <taxon>eudicotyledons</taxon>
        <taxon>Gunneridae</taxon>
        <taxon>Pentapetalae</taxon>
        <taxon>asterids</taxon>
        <taxon>lamiids</taxon>
        <taxon>Lamiales</taxon>
        <taxon>Bignoniaceae</taxon>
        <taxon>Crescentiina</taxon>
        <taxon>Tabebuia alliance</taxon>
        <taxon>Handroanthus</taxon>
    </lineage>
</organism>
<gene>
    <name evidence="2" type="ORF">CDL12_07686</name>
</gene>
<evidence type="ECO:0000256" key="1">
    <source>
        <dbReference type="SAM" id="MobiDB-lite"/>
    </source>
</evidence>
<accession>A0A2G9HQ28</accession>
<keyword evidence="3" id="KW-1185">Reference proteome</keyword>
<dbReference type="Proteomes" id="UP000231279">
    <property type="component" value="Unassembled WGS sequence"/>
</dbReference>
<dbReference type="EMBL" id="NKXS01001245">
    <property type="protein sequence ID" value="PIN19627.1"/>
    <property type="molecule type" value="Genomic_DNA"/>
</dbReference>
<evidence type="ECO:0000313" key="3">
    <source>
        <dbReference type="Proteomes" id="UP000231279"/>
    </source>
</evidence>
<feature type="region of interest" description="Disordered" evidence="1">
    <location>
        <begin position="232"/>
        <end position="271"/>
    </location>
</feature>
<reference evidence="3" key="1">
    <citation type="journal article" date="2018" name="Gigascience">
        <title>Genome assembly of the Pink Ipe (Handroanthus impetiginosus, Bignoniaceae), a highly valued, ecologically keystone Neotropical timber forest tree.</title>
        <authorList>
            <person name="Silva-Junior O.B."/>
            <person name="Grattapaglia D."/>
            <person name="Novaes E."/>
            <person name="Collevatti R.G."/>
        </authorList>
    </citation>
    <scope>NUCLEOTIDE SEQUENCE [LARGE SCALE GENOMIC DNA]</scope>
    <source>
        <strain evidence="3">cv. UFG-1</strain>
    </source>
</reference>
<comment type="caution">
    <text evidence="2">The sequence shown here is derived from an EMBL/GenBank/DDBJ whole genome shotgun (WGS) entry which is preliminary data.</text>
</comment>
<sequence length="410" mass="45048">MQDEIEAPMWVDLTLECDAIYEDKDDEWFQISHPFHQCSAQELISTFSCSLEHCVVSAFDVQGPSSPKLPPSVSSSRGRHFKSGKQEPLVCSFTLNKQHPCKSLSSNSSLLNAESGKGIKNNVFDGKGDNHLNYKFDSVDESTLAEATTLVSSESVSSFSDKKLSTKSVAFGGGEGKSISTITSKDTTGKLIEASNQPLGATSGLLSNIRDSLRKSYVTRQATRVEVKVMRQLDRKSSSGKSSVGSSLHPRCNGMSSLTRENMEETPDSKNIMTMSQLSTNKVNRAHVHGAPAAQARNTCRKSDLRINRETSKTMNCKRNKEGYVTQKVNKCITLATAENSMRARGINQSTRTVDSGKENQSGKMALALKSSTRMKEAECNLWNPKIDKRKVYQTSGKTKLVSQRVLHVT</sequence>
<evidence type="ECO:0000313" key="2">
    <source>
        <dbReference type="EMBL" id="PIN19627.1"/>
    </source>
</evidence>
<proteinExistence type="predicted"/>
<protein>
    <submittedName>
        <fullName evidence="2">Uncharacterized protein</fullName>
    </submittedName>
</protein>
<dbReference type="AlphaFoldDB" id="A0A2G9HQ28"/>
<dbReference type="OrthoDB" id="1923324at2759"/>
<feature type="region of interest" description="Disordered" evidence="1">
    <location>
        <begin position="62"/>
        <end position="82"/>
    </location>
</feature>